<dbReference type="InterPro" id="IPR035897">
    <property type="entry name" value="Toll_tir_struct_dom_sf"/>
</dbReference>
<accession>A0A1I4WCF1</accession>
<evidence type="ECO:0008006" key="3">
    <source>
        <dbReference type="Google" id="ProtNLM"/>
    </source>
</evidence>
<dbReference type="AlphaFoldDB" id="A0A1I4WCF1"/>
<name>A0A1I4WCF1_9PROT</name>
<dbReference type="Proteomes" id="UP000183287">
    <property type="component" value="Unassembled WGS sequence"/>
</dbReference>
<dbReference type="EMBL" id="FOUB01000105">
    <property type="protein sequence ID" value="SFN11057.1"/>
    <property type="molecule type" value="Genomic_DNA"/>
</dbReference>
<proteinExistence type="predicted"/>
<dbReference type="Gene3D" id="3.40.50.10140">
    <property type="entry name" value="Toll/interleukin-1 receptor homology (TIR) domain"/>
    <property type="match status" value="1"/>
</dbReference>
<dbReference type="RefSeq" id="WP_074907167.1">
    <property type="nucleotide sequence ID" value="NZ_FOUB01000105.1"/>
</dbReference>
<reference evidence="2" key="1">
    <citation type="submission" date="2016-10" db="EMBL/GenBank/DDBJ databases">
        <authorList>
            <person name="Varghese N."/>
            <person name="Submissions S."/>
        </authorList>
    </citation>
    <scope>NUCLEOTIDE SEQUENCE [LARGE SCALE GENOMIC DNA]</scope>
    <source>
        <strain evidence="2">Nm44</strain>
    </source>
</reference>
<evidence type="ECO:0000313" key="1">
    <source>
        <dbReference type="EMBL" id="SFN11057.1"/>
    </source>
</evidence>
<evidence type="ECO:0000313" key="2">
    <source>
        <dbReference type="Proteomes" id="UP000183287"/>
    </source>
</evidence>
<keyword evidence="2" id="KW-1185">Reference proteome</keyword>
<dbReference type="OrthoDB" id="4774809at2"/>
<sequence length="304" mass="34007">MASYNWKDRAGESLWDRYESAPLSQPARDSMQHARGLAADFIGRANELAHNQGREPPDQLELALDLLLNARTDVENSIFAELFEDQQFFDGLVALRRTANWGSQNSDIVSAVVCPRVFISHRQVDYPLALRIARLAINEGIEIWLDVTDPTLTWLNTIGRKCFTRRQEQLLIAVIIEMALLHSSHVMAVMTGNTIGSGWVGYEYGRIKDSSLYSLQAGCWIHPSLGATPWEYLLLGVSTCDKTVSSAGFTTNLQRGVASMAARLVWTLQRAIGIKSGAIHHYSPKADQPAMRKIVFSSRTRQFK</sequence>
<protein>
    <recommendedName>
        <fullName evidence="3">TIR domain-containing protein</fullName>
    </recommendedName>
</protein>
<organism evidence="1 2">
    <name type="scientific">Nitrosomonas communis</name>
    <dbReference type="NCBI Taxonomy" id="44574"/>
    <lineage>
        <taxon>Bacteria</taxon>
        <taxon>Pseudomonadati</taxon>
        <taxon>Pseudomonadota</taxon>
        <taxon>Betaproteobacteria</taxon>
        <taxon>Nitrosomonadales</taxon>
        <taxon>Nitrosomonadaceae</taxon>
        <taxon>Nitrosomonas</taxon>
    </lineage>
</organism>
<gene>
    <name evidence="1" type="ORF">SAMN05421863_11053</name>
</gene>